<evidence type="ECO:0000313" key="2">
    <source>
        <dbReference type="Proteomes" id="UP000186919"/>
    </source>
</evidence>
<organism evidence="1 2">
    <name type="scientific">Mycobacteroides immunogenum</name>
    <dbReference type="NCBI Taxonomy" id="83262"/>
    <lineage>
        <taxon>Bacteria</taxon>
        <taxon>Bacillati</taxon>
        <taxon>Actinomycetota</taxon>
        <taxon>Actinomycetes</taxon>
        <taxon>Mycobacteriales</taxon>
        <taxon>Mycobacteriaceae</taxon>
        <taxon>Mycobacteroides</taxon>
    </lineage>
</organism>
<gene>
    <name evidence="1" type="ORF">AWB85_15300</name>
</gene>
<dbReference type="AlphaFoldDB" id="A0A179V518"/>
<name>A0A179V518_9MYCO</name>
<dbReference type="EMBL" id="LQYE01000031">
    <property type="protein sequence ID" value="OAT66980.1"/>
    <property type="molecule type" value="Genomic_DNA"/>
</dbReference>
<proteinExistence type="predicted"/>
<reference evidence="1 2" key="1">
    <citation type="submission" date="2016-01" db="EMBL/GenBank/DDBJ databases">
        <title>Mycobacterium immunogenum strain CD11_6 genome sequencing and assembly.</title>
        <authorList>
            <person name="Kaur G."/>
            <person name="Nair G.R."/>
            <person name="Mayilraj S."/>
        </authorList>
    </citation>
    <scope>NUCLEOTIDE SEQUENCE [LARGE SCALE GENOMIC DNA]</scope>
    <source>
        <strain evidence="1 2">CD11-6</strain>
    </source>
</reference>
<protein>
    <submittedName>
        <fullName evidence="1">Uncharacterized protein</fullName>
    </submittedName>
</protein>
<sequence>MPEWMREVVREVGAARLSRIQNLEIERDTLVREYIDRHGTDGDGWITSMSIGSHGQIARRYQLLESSSDLYEIRDGHLTRLDDDDPRRKGSSDDSA</sequence>
<evidence type="ECO:0000313" key="1">
    <source>
        <dbReference type="EMBL" id="OAT66980.1"/>
    </source>
</evidence>
<accession>A0A179V518</accession>
<comment type="caution">
    <text evidence="1">The sequence shown here is derived from an EMBL/GenBank/DDBJ whole genome shotgun (WGS) entry which is preliminary data.</text>
</comment>
<dbReference type="Proteomes" id="UP000186919">
    <property type="component" value="Unassembled WGS sequence"/>
</dbReference>